<dbReference type="Gene3D" id="2.60.40.1190">
    <property type="match status" value="1"/>
</dbReference>
<feature type="chain" id="PRO_5023809637" evidence="7">
    <location>
        <begin position="24"/>
        <end position="348"/>
    </location>
</feature>
<dbReference type="InterPro" id="IPR019020">
    <property type="entry name" value="Cyt-c552/DMSO_Rdtase_haem-bd"/>
</dbReference>
<dbReference type="Pfam" id="PF09459">
    <property type="entry name" value="EB_dh"/>
    <property type="match status" value="1"/>
</dbReference>
<keyword evidence="5" id="KW-0408">Iron</keyword>
<feature type="region of interest" description="Disordered" evidence="6">
    <location>
        <begin position="203"/>
        <end position="224"/>
    </location>
</feature>
<accession>A0A5J6WI77</accession>
<keyword evidence="3" id="KW-0479">Metal-binding</keyword>
<proteinExistence type="predicted"/>
<evidence type="ECO:0000256" key="7">
    <source>
        <dbReference type="SAM" id="SignalP"/>
    </source>
</evidence>
<dbReference type="AlphaFoldDB" id="A0A5J6WI77"/>
<keyword evidence="2" id="KW-0349">Heme</keyword>
<name>A0A5J6WI77_MORMI</name>
<evidence type="ECO:0000259" key="8">
    <source>
        <dbReference type="SMART" id="SM00887"/>
    </source>
</evidence>
<gene>
    <name evidence="9" type="ORF">FR932_05355</name>
</gene>
<evidence type="ECO:0000313" key="10">
    <source>
        <dbReference type="Proteomes" id="UP000327424"/>
    </source>
</evidence>
<evidence type="ECO:0000256" key="1">
    <source>
        <dbReference type="ARBA" id="ARBA00022448"/>
    </source>
</evidence>
<keyword evidence="1" id="KW-0813">Transport</keyword>
<evidence type="ECO:0000256" key="4">
    <source>
        <dbReference type="ARBA" id="ARBA00022982"/>
    </source>
</evidence>
<dbReference type="RefSeq" id="WP_019439877.1">
    <property type="nucleotide sequence ID" value="NZ_ALOE01000004.1"/>
</dbReference>
<keyword evidence="7" id="KW-0732">Signal</keyword>
<feature type="domain" description="Cytochrome c-552/DMSO reductase-like haem-binding" evidence="8">
    <location>
        <begin position="45"/>
        <end position="341"/>
    </location>
</feature>
<dbReference type="Proteomes" id="UP000327424">
    <property type="component" value="Chromosome"/>
</dbReference>
<evidence type="ECO:0000313" key="9">
    <source>
        <dbReference type="EMBL" id="QFI37294.1"/>
    </source>
</evidence>
<dbReference type="GO" id="GO:0046872">
    <property type="term" value="F:metal ion binding"/>
    <property type="evidence" value="ECO:0007669"/>
    <property type="project" value="UniProtKB-KW"/>
</dbReference>
<feature type="signal peptide" evidence="7">
    <location>
        <begin position="1"/>
        <end position="23"/>
    </location>
</feature>
<organism evidence="9 10">
    <name type="scientific">Moritella marina ATCC 15381</name>
    <dbReference type="NCBI Taxonomy" id="1202962"/>
    <lineage>
        <taxon>Bacteria</taxon>
        <taxon>Pseudomonadati</taxon>
        <taxon>Pseudomonadota</taxon>
        <taxon>Gammaproteobacteria</taxon>
        <taxon>Alteromonadales</taxon>
        <taxon>Moritellaceae</taxon>
        <taxon>Moritella</taxon>
    </lineage>
</organism>
<evidence type="ECO:0000256" key="2">
    <source>
        <dbReference type="ARBA" id="ARBA00022617"/>
    </source>
</evidence>
<dbReference type="GO" id="GO:0020037">
    <property type="term" value="F:heme binding"/>
    <property type="evidence" value="ECO:0007669"/>
    <property type="project" value="InterPro"/>
</dbReference>
<evidence type="ECO:0000256" key="3">
    <source>
        <dbReference type="ARBA" id="ARBA00022723"/>
    </source>
</evidence>
<evidence type="ECO:0000256" key="6">
    <source>
        <dbReference type="SAM" id="MobiDB-lite"/>
    </source>
</evidence>
<dbReference type="OrthoDB" id="5337932at2"/>
<dbReference type="SMART" id="SM00887">
    <property type="entry name" value="EB_dh"/>
    <property type="match status" value="1"/>
</dbReference>
<keyword evidence="10" id="KW-1185">Reference proteome</keyword>
<dbReference type="SUPFAM" id="SSF49344">
    <property type="entry name" value="CBD9-like"/>
    <property type="match status" value="1"/>
</dbReference>
<dbReference type="KEGG" id="mmaa:FR932_05355"/>
<reference evidence="9 10" key="1">
    <citation type="submission" date="2019-09" db="EMBL/GenBank/DDBJ databases">
        <title>Hybrid Assembly of the complete Genome of the Deep-Sea Bacterium Moritella marina from long Nanopore and Illumina reads.</title>
        <authorList>
            <person name="Magin S."/>
            <person name="Georgoulis A."/>
            <person name="Papadimitriou K."/>
            <person name="Iliakis G."/>
            <person name="Vorgias C.E."/>
        </authorList>
    </citation>
    <scope>NUCLEOTIDE SEQUENCE [LARGE SCALE GENOMIC DNA]</scope>
    <source>
        <strain evidence="9 10">MP-1</strain>
    </source>
</reference>
<evidence type="ECO:0000256" key="5">
    <source>
        <dbReference type="ARBA" id="ARBA00023004"/>
    </source>
</evidence>
<dbReference type="CDD" id="cd09625">
    <property type="entry name" value="DOMON_like_cytochrome"/>
    <property type="match status" value="1"/>
</dbReference>
<protein>
    <submittedName>
        <fullName evidence="9">Ethylbenzene dehydrogenase</fullName>
    </submittedName>
</protein>
<keyword evidence="4" id="KW-0249">Electron transport</keyword>
<dbReference type="EMBL" id="CP044399">
    <property type="protein sequence ID" value="QFI37294.1"/>
    <property type="molecule type" value="Genomic_DNA"/>
</dbReference>
<sequence>MRLPLSFLSIAISAVLSTPPAFAKVVGTLNNVETNASILIDGVVDTAWSAAPVLKVNINKIPYQPNNGYEGIKQTSYTIQSMRKQGDIYFLIQWADPTESVNRFPWMQQADGSWQQLMNKDDTGHDNTYYEDKMAILWNINLKSFKKKGCAAACHMAKGGMQKGIVDKAPGRKYTKAGTTIDMWHWKGVRSNPVGQADDQYIHDNTDPKANKNWGRSGDAKTGGGYSNNVKDGQPAFVQTDLTNDAVVVLDAEKMPLDANWQQTNRIPGIVTAPFTGSRGDLTAKGVWNDGIWTLEIRRAMVTAGDESSTQDVQFIDLSKAYDFGVSIFDNSQINHVYHDGVLQMRFK</sequence>